<dbReference type="GO" id="GO:0006508">
    <property type="term" value="P:proteolysis"/>
    <property type="evidence" value="ECO:0007669"/>
    <property type="project" value="InterPro"/>
</dbReference>
<dbReference type="Proteomes" id="UP001203297">
    <property type="component" value="Unassembled WGS sequence"/>
</dbReference>
<dbReference type="PANTHER" id="PTHR48104">
    <property type="entry name" value="METACASPASE-4"/>
    <property type="match status" value="1"/>
</dbReference>
<evidence type="ECO:0000256" key="2">
    <source>
        <dbReference type="SAM" id="MobiDB-lite"/>
    </source>
</evidence>
<feature type="domain" description="Peptidase C14 caspase" evidence="3">
    <location>
        <begin position="123"/>
        <end position="265"/>
    </location>
</feature>
<comment type="caution">
    <text evidence="4">The sequence shown here is derived from an EMBL/GenBank/DDBJ whole genome shotgun (WGS) entry which is preliminary data.</text>
</comment>
<dbReference type="PANTHER" id="PTHR48104:SF30">
    <property type="entry name" value="METACASPASE-1"/>
    <property type="match status" value="1"/>
</dbReference>
<evidence type="ECO:0000259" key="3">
    <source>
        <dbReference type="Pfam" id="PF00656"/>
    </source>
</evidence>
<organism evidence="4 5">
    <name type="scientific">Multifurca ochricompacta</name>
    <dbReference type="NCBI Taxonomy" id="376703"/>
    <lineage>
        <taxon>Eukaryota</taxon>
        <taxon>Fungi</taxon>
        <taxon>Dikarya</taxon>
        <taxon>Basidiomycota</taxon>
        <taxon>Agaricomycotina</taxon>
        <taxon>Agaricomycetes</taxon>
        <taxon>Russulales</taxon>
        <taxon>Russulaceae</taxon>
        <taxon>Multifurca</taxon>
    </lineage>
</organism>
<comment type="similarity">
    <text evidence="1">Belongs to the peptidase C14B family.</text>
</comment>
<feature type="compositionally biased region" description="Polar residues" evidence="2">
    <location>
        <begin position="1"/>
        <end position="17"/>
    </location>
</feature>
<dbReference type="EMBL" id="WTXG01000034">
    <property type="protein sequence ID" value="KAI0297814.1"/>
    <property type="molecule type" value="Genomic_DNA"/>
</dbReference>
<accession>A0AAD4M1C6</accession>
<feature type="region of interest" description="Disordered" evidence="2">
    <location>
        <begin position="1"/>
        <end position="60"/>
    </location>
</feature>
<gene>
    <name evidence="4" type="ORF">B0F90DRAFT_1819128</name>
</gene>
<keyword evidence="5" id="KW-1185">Reference proteome</keyword>
<evidence type="ECO:0000313" key="4">
    <source>
        <dbReference type="EMBL" id="KAI0297814.1"/>
    </source>
</evidence>
<dbReference type="Pfam" id="PF00656">
    <property type="entry name" value="Peptidase_C14"/>
    <property type="match status" value="1"/>
</dbReference>
<dbReference type="InterPro" id="IPR011600">
    <property type="entry name" value="Pept_C14_caspase"/>
</dbReference>
<evidence type="ECO:0000313" key="5">
    <source>
        <dbReference type="Proteomes" id="UP001203297"/>
    </source>
</evidence>
<dbReference type="Gene3D" id="3.40.50.12660">
    <property type="match status" value="1"/>
</dbReference>
<protein>
    <submittedName>
        <fullName evidence="4">Caspase domain-containing protein</fullName>
    </submittedName>
</protein>
<sequence>MGNSVSFAGSRSHNATLSRPRDDNNNNNNTPQVFAPSPSPSSSSSSLPTPSNRGRCFLTSSPLSTQASRLANLFRWPTSGRRTHIGDVEEGLPSTGHFVPGSEAVAMRPAPSSRCRSSSFSGRRRALLIGISYRGELLNTHKDVDRYRGVLLEDITVLKDDPALPSHLQPTRENILRELRRLVADAAPGDRFTFLYSGHSNQQRSKDLNEEDFKDEYLITIDDDIVVDNELNDILVMPLPAGCSLFALLDTCHSGTLLDLPHYHCNSVYVPWRSKGKRRTKSWQNVTVRRNAAPIQGPFCADPAARPPLSIADVFARSKSAERIRSVLPVFVTIH</sequence>
<name>A0AAD4M1C6_9AGAM</name>
<dbReference type="GO" id="GO:0005737">
    <property type="term" value="C:cytoplasm"/>
    <property type="evidence" value="ECO:0007669"/>
    <property type="project" value="TreeGrafter"/>
</dbReference>
<evidence type="ECO:0000256" key="1">
    <source>
        <dbReference type="ARBA" id="ARBA00009005"/>
    </source>
</evidence>
<proteinExistence type="inferred from homology"/>
<feature type="compositionally biased region" description="Low complexity" evidence="2">
    <location>
        <begin position="40"/>
        <end position="51"/>
    </location>
</feature>
<dbReference type="GO" id="GO:0004197">
    <property type="term" value="F:cysteine-type endopeptidase activity"/>
    <property type="evidence" value="ECO:0007669"/>
    <property type="project" value="InterPro"/>
</dbReference>
<dbReference type="AlphaFoldDB" id="A0AAD4M1C6"/>
<dbReference type="InterPro" id="IPR050452">
    <property type="entry name" value="Metacaspase"/>
</dbReference>
<reference evidence="4" key="1">
    <citation type="journal article" date="2022" name="New Phytol.">
        <title>Evolutionary transition to the ectomycorrhizal habit in the genomes of a hyperdiverse lineage of mushroom-forming fungi.</title>
        <authorList>
            <person name="Looney B."/>
            <person name="Miyauchi S."/>
            <person name="Morin E."/>
            <person name="Drula E."/>
            <person name="Courty P.E."/>
            <person name="Kohler A."/>
            <person name="Kuo A."/>
            <person name="LaButti K."/>
            <person name="Pangilinan J."/>
            <person name="Lipzen A."/>
            <person name="Riley R."/>
            <person name="Andreopoulos W."/>
            <person name="He G."/>
            <person name="Johnson J."/>
            <person name="Nolan M."/>
            <person name="Tritt A."/>
            <person name="Barry K.W."/>
            <person name="Grigoriev I.V."/>
            <person name="Nagy L.G."/>
            <person name="Hibbett D."/>
            <person name="Henrissat B."/>
            <person name="Matheny P.B."/>
            <person name="Labbe J."/>
            <person name="Martin F.M."/>
        </authorList>
    </citation>
    <scope>NUCLEOTIDE SEQUENCE</scope>
    <source>
        <strain evidence="4">BPL690</strain>
    </source>
</reference>